<dbReference type="Proteomes" id="UP000805614">
    <property type="component" value="Unassembled WGS sequence"/>
</dbReference>
<reference evidence="1 2" key="1">
    <citation type="submission" date="2020-06" db="EMBL/GenBank/DDBJ databases">
        <title>Actinomadura xiongansis sp. nov., isolated from soil of Baiyangdian.</title>
        <authorList>
            <person name="Zhang X."/>
        </authorList>
    </citation>
    <scope>NUCLEOTIDE SEQUENCE [LARGE SCALE GENOMIC DNA]</scope>
    <source>
        <strain evidence="1 2">HBUM206468</strain>
    </source>
</reference>
<comment type="caution">
    <text evidence="1">The sequence shown here is derived from an EMBL/GenBank/DDBJ whole genome shotgun (WGS) entry which is preliminary data.</text>
</comment>
<name>A0ABR7LGQ9_9ACTN</name>
<evidence type="ECO:0000313" key="1">
    <source>
        <dbReference type="EMBL" id="MBC6463929.1"/>
    </source>
</evidence>
<proteinExistence type="predicted"/>
<keyword evidence="2" id="KW-1185">Reference proteome</keyword>
<organism evidence="1 2">
    <name type="scientific">Actinomadura alba</name>
    <dbReference type="NCBI Taxonomy" id="406431"/>
    <lineage>
        <taxon>Bacteria</taxon>
        <taxon>Bacillati</taxon>
        <taxon>Actinomycetota</taxon>
        <taxon>Actinomycetes</taxon>
        <taxon>Streptosporangiales</taxon>
        <taxon>Thermomonosporaceae</taxon>
        <taxon>Actinomadura</taxon>
    </lineage>
</organism>
<evidence type="ECO:0000313" key="2">
    <source>
        <dbReference type="Proteomes" id="UP000805614"/>
    </source>
</evidence>
<accession>A0ABR7LGQ9</accession>
<protein>
    <submittedName>
        <fullName evidence="1">Uncharacterized protein</fullName>
    </submittedName>
</protein>
<dbReference type="RefSeq" id="WP_187240861.1">
    <property type="nucleotide sequence ID" value="NZ_BAAAOK010000015.1"/>
</dbReference>
<dbReference type="EMBL" id="JABVEC010000001">
    <property type="protein sequence ID" value="MBC6463929.1"/>
    <property type="molecule type" value="Genomic_DNA"/>
</dbReference>
<gene>
    <name evidence="1" type="ORF">HKK74_00225</name>
</gene>
<sequence>MFGGFESAFLRLGFPRPLTARGEGLEVGATREITFTPRRSLGIGASAEPRSMTLRVVARTPTRVVFDVVRDTTLARWLDLRQAEFSWNRSHCGG</sequence>